<sequence>MDTPPDLSEKAKLQLNSEVEKLKPRGLGCGSIIAGVAIGGVTCVFFLVLLGKHLGLGALILSLAIGIALSVPPRTRYIGIGFILANGLALLGLGVCFNILKDL</sequence>
<protein>
    <recommendedName>
        <fullName evidence="4">DUF4190 domain-containing protein</fullName>
    </recommendedName>
</protein>
<feature type="transmembrane region" description="Helical" evidence="1">
    <location>
        <begin position="54"/>
        <end position="71"/>
    </location>
</feature>
<evidence type="ECO:0000313" key="3">
    <source>
        <dbReference type="Proteomes" id="UP000738431"/>
    </source>
</evidence>
<evidence type="ECO:0008006" key="4">
    <source>
        <dbReference type="Google" id="ProtNLM"/>
    </source>
</evidence>
<organism evidence="2 3">
    <name type="scientific">Actomonas aquatica</name>
    <dbReference type="NCBI Taxonomy" id="2866162"/>
    <lineage>
        <taxon>Bacteria</taxon>
        <taxon>Pseudomonadati</taxon>
        <taxon>Verrucomicrobiota</taxon>
        <taxon>Opitutia</taxon>
        <taxon>Opitutales</taxon>
        <taxon>Opitutaceae</taxon>
        <taxon>Actomonas</taxon>
    </lineage>
</organism>
<proteinExistence type="predicted"/>
<dbReference type="Proteomes" id="UP000738431">
    <property type="component" value="Chromosome"/>
</dbReference>
<feature type="transmembrane region" description="Helical" evidence="1">
    <location>
        <begin position="78"/>
        <end position="100"/>
    </location>
</feature>
<reference evidence="2 3" key="1">
    <citation type="submission" date="2021-08" db="EMBL/GenBank/DDBJ databases">
        <authorList>
            <person name="Zhang D."/>
            <person name="Zhang A."/>
            <person name="Wang L."/>
        </authorList>
    </citation>
    <scope>NUCLEOTIDE SEQUENCE [LARGE SCALE GENOMIC DNA]</scope>
    <source>
        <strain evidence="2 3">WL0086</strain>
    </source>
</reference>
<keyword evidence="1" id="KW-0472">Membrane</keyword>
<evidence type="ECO:0000313" key="2">
    <source>
        <dbReference type="EMBL" id="WRQ89716.1"/>
    </source>
</evidence>
<dbReference type="RefSeq" id="WP_221032176.1">
    <property type="nucleotide sequence ID" value="NZ_CP139781.1"/>
</dbReference>
<keyword evidence="1" id="KW-0812">Transmembrane</keyword>
<name>A0ABZ1CE60_9BACT</name>
<dbReference type="EMBL" id="CP139781">
    <property type="protein sequence ID" value="WRQ89716.1"/>
    <property type="molecule type" value="Genomic_DNA"/>
</dbReference>
<gene>
    <name evidence="2" type="ORF">K1X11_009880</name>
</gene>
<evidence type="ECO:0000256" key="1">
    <source>
        <dbReference type="SAM" id="Phobius"/>
    </source>
</evidence>
<reference evidence="2 3" key="2">
    <citation type="submission" date="2023-12" db="EMBL/GenBank/DDBJ databases">
        <title>Description of an unclassified Opitutus bacterium of Verrucomicrobiota.</title>
        <authorList>
            <person name="Zhang D.-F."/>
        </authorList>
    </citation>
    <scope>NUCLEOTIDE SEQUENCE [LARGE SCALE GENOMIC DNA]</scope>
    <source>
        <strain evidence="2 3">WL0086</strain>
    </source>
</reference>
<accession>A0ABZ1CE60</accession>
<feature type="transmembrane region" description="Helical" evidence="1">
    <location>
        <begin position="27"/>
        <end position="48"/>
    </location>
</feature>
<keyword evidence="1" id="KW-1133">Transmembrane helix</keyword>
<keyword evidence="3" id="KW-1185">Reference proteome</keyword>